<dbReference type="Proteomes" id="UP000249115">
    <property type="component" value="Unassembled WGS sequence"/>
</dbReference>
<dbReference type="CDD" id="cd07820">
    <property type="entry name" value="SRPBCC_3"/>
    <property type="match status" value="1"/>
</dbReference>
<gene>
    <name evidence="2" type="ORF">ESW18_13225</name>
    <name evidence="1" type="ORF">LV84_02298</name>
</gene>
<evidence type="ECO:0000313" key="3">
    <source>
        <dbReference type="Proteomes" id="UP000249115"/>
    </source>
</evidence>
<evidence type="ECO:0000313" key="4">
    <source>
        <dbReference type="Proteomes" id="UP000321927"/>
    </source>
</evidence>
<dbReference type="AlphaFoldDB" id="A0A2W7R9X2"/>
<dbReference type="Gene3D" id="3.30.530.20">
    <property type="match status" value="1"/>
</dbReference>
<evidence type="ECO:0000313" key="2">
    <source>
        <dbReference type="EMBL" id="TXD77250.1"/>
    </source>
</evidence>
<dbReference type="EMBL" id="QKZU01000008">
    <property type="protein sequence ID" value="PZX55936.1"/>
    <property type="molecule type" value="Genomic_DNA"/>
</dbReference>
<reference evidence="2 4" key="2">
    <citation type="submission" date="2019-08" db="EMBL/GenBank/DDBJ databases">
        <title>Genome of Algoriphagus ratkowskyi IC026.</title>
        <authorList>
            <person name="Bowman J.P."/>
        </authorList>
    </citation>
    <scope>NUCLEOTIDE SEQUENCE [LARGE SCALE GENOMIC DNA]</scope>
    <source>
        <strain evidence="2 4">IC026</strain>
    </source>
</reference>
<keyword evidence="4" id="KW-1185">Reference proteome</keyword>
<organism evidence="1 3">
    <name type="scientific">Algoriphagus ratkowskyi</name>
    <dbReference type="NCBI Taxonomy" id="57028"/>
    <lineage>
        <taxon>Bacteria</taxon>
        <taxon>Pseudomonadati</taxon>
        <taxon>Bacteroidota</taxon>
        <taxon>Cytophagia</taxon>
        <taxon>Cytophagales</taxon>
        <taxon>Cyclobacteriaceae</taxon>
        <taxon>Algoriphagus</taxon>
    </lineage>
</organism>
<proteinExistence type="predicted"/>
<accession>A0A2W7R9X2</accession>
<dbReference type="OrthoDB" id="9793552at2"/>
<evidence type="ECO:0000313" key="1">
    <source>
        <dbReference type="EMBL" id="PZX55936.1"/>
    </source>
</evidence>
<comment type="caution">
    <text evidence="1">The sequence shown here is derived from an EMBL/GenBank/DDBJ whole genome shotgun (WGS) entry which is preliminary data.</text>
</comment>
<reference evidence="1 3" key="1">
    <citation type="submission" date="2018-06" db="EMBL/GenBank/DDBJ databases">
        <title>Genomic Encyclopedia of Archaeal and Bacterial Type Strains, Phase II (KMG-II): from individual species to whole genera.</title>
        <authorList>
            <person name="Goeker M."/>
        </authorList>
    </citation>
    <scope>NUCLEOTIDE SEQUENCE [LARGE SCALE GENOMIC DNA]</scope>
    <source>
        <strain evidence="1 3">DSM 22686</strain>
    </source>
</reference>
<dbReference type="Proteomes" id="UP000321927">
    <property type="component" value="Unassembled WGS sequence"/>
</dbReference>
<dbReference type="EMBL" id="VORV01000008">
    <property type="protein sequence ID" value="TXD77250.1"/>
    <property type="molecule type" value="Genomic_DNA"/>
</dbReference>
<dbReference type="RefSeq" id="WP_086501619.1">
    <property type="nucleotide sequence ID" value="NZ_MSSV01000009.1"/>
</dbReference>
<name>A0A2W7R9X2_9BACT</name>
<dbReference type="InterPro" id="IPR023393">
    <property type="entry name" value="START-like_dom_sf"/>
</dbReference>
<sequence>MGVYQFKREQTFNQPIERLWDFISDPKNLKKITPTYMGFDITSENLPDDIYEGMIISYKVSPLLGIKTTWITEITHIQHQKYFVDEQRVGPYKLWHHQHFLESTPQGTVMSDIVTYQPPFGILGSLANSILIKKKLEEIFDHRFKIMAQLFGN</sequence>
<protein>
    <submittedName>
        <fullName evidence="1">Ligand-binding SRPBCC domain-containing protein</fullName>
    </submittedName>
    <submittedName>
        <fullName evidence="2">SRPBCC family protein</fullName>
    </submittedName>
</protein>
<dbReference type="SUPFAM" id="SSF55961">
    <property type="entry name" value="Bet v1-like"/>
    <property type="match status" value="1"/>
</dbReference>